<reference evidence="9 10" key="1">
    <citation type="submission" date="2020-08" db="EMBL/GenBank/DDBJ databases">
        <title>Genome public.</title>
        <authorList>
            <person name="Liu C."/>
            <person name="Sun Q."/>
        </authorList>
    </citation>
    <scope>NUCLEOTIDE SEQUENCE [LARGE SCALE GENOMIC DNA]</scope>
    <source>
        <strain evidence="9 10">3_YM_SP_D4_24.mj</strain>
    </source>
</reference>
<feature type="transmembrane region" description="Helical" evidence="8">
    <location>
        <begin position="161"/>
        <end position="180"/>
    </location>
</feature>
<comment type="similarity">
    <text evidence="2">Belongs to the auxin efflux carrier (TC 2.A.69) family.</text>
</comment>
<dbReference type="PANTHER" id="PTHR36838:SF1">
    <property type="entry name" value="SLR1864 PROTEIN"/>
    <property type="match status" value="1"/>
</dbReference>
<feature type="transmembrane region" description="Helical" evidence="8">
    <location>
        <begin position="192"/>
        <end position="215"/>
    </location>
</feature>
<keyword evidence="7 8" id="KW-0472">Membrane</keyword>
<evidence type="ECO:0000256" key="3">
    <source>
        <dbReference type="ARBA" id="ARBA00022448"/>
    </source>
</evidence>
<evidence type="ECO:0000313" key="9">
    <source>
        <dbReference type="EMBL" id="MBC8627926.1"/>
    </source>
</evidence>
<sequence length="306" mass="34378">MGSIVVLKQMVMIFALIILGYFMYKRKFVSEMVMKDLSAIVVNICCPAMILASVFQDMSDISRKNVGIVTGIGIVYYVLLIVFGYAFVKIFRVQTKEKEAYVLMSTFGNVGFIGFPVSLAILGHKSILYVVIFNFLYNIFIFTFGIALVRKGTEGDKKQSWTDIFTPGFVCCIFAFLIYWFQLTVPETLQNIVTYCGNACTFLSMMVIGASVVGLNPKKIIENRKLMLFELLRFLVLPVLIAILLKPILPDYIMRATIILMLALPTGNMPVMLAEQYNKDAHTISEGIILSTVLSVVTITIVFMFV</sequence>
<keyword evidence="6 8" id="KW-1133">Transmembrane helix</keyword>
<proteinExistence type="inferred from homology"/>
<feature type="transmembrane region" description="Helical" evidence="8">
    <location>
        <begin position="286"/>
        <end position="305"/>
    </location>
</feature>
<name>A0ABR7P935_9FIRM</name>
<feature type="transmembrane region" description="Helical" evidence="8">
    <location>
        <begin position="36"/>
        <end position="55"/>
    </location>
</feature>
<keyword evidence="4" id="KW-1003">Cell membrane</keyword>
<keyword evidence="5 8" id="KW-0812">Transmembrane</keyword>
<comment type="subcellular location">
    <subcellularLocation>
        <location evidence="1">Cell membrane</location>
        <topology evidence="1">Multi-pass membrane protein</topology>
    </subcellularLocation>
</comment>
<dbReference type="PANTHER" id="PTHR36838">
    <property type="entry name" value="AUXIN EFFLUX CARRIER FAMILY PROTEIN"/>
    <property type="match status" value="1"/>
</dbReference>
<evidence type="ECO:0000256" key="5">
    <source>
        <dbReference type="ARBA" id="ARBA00022692"/>
    </source>
</evidence>
<dbReference type="RefSeq" id="WP_022304738.1">
    <property type="nucleotide sequence ID" value="NZ_DAWEED010000019.1"/>
</dbReference>
<evidence type="ECO:0000256" key="4">
    <source>
        <dbReference type="ARBA" id="ARBA00022475"/>
    </source>
</evidence>
<evidence type="ECO:0000256" key="1">
    <source>
        <dbReference type="ARBA" id="ARBA00004651"/>
    </source>
</evidence>
<feature type="transmembrane region" description="Helical" evidence="8">
    <location>
        <begin position="252"/>
        <end position="274"/>
    </location>
</feature>
<accession>A0ABR7P935</accession>
<evidence type="ECO:0000313" key="10">
    <source>
        <dbReference type="Proteomes" id="UP000661649"/>
    </source>
</evidence>
<gene>
    <name evidence="9" type="ORF">H8712_04710</name>
</gene>
<organism evidence="9 10">
    <name type="scientific">Blautia stercoris</name>
    <dbReference type="NCBI Taxonomy" id="871664"/>
    <lineage>
        <taxon>Bacteria</taxon>
        <taxon>Bacillati</taxon>
        <taxon>Bacillota</taxon>
        <taxon>Clostridia</taxon>
        <taxon>Lachnospirales</taxon>
        <taxon>Lachnospiraceae</taxon>
        <taxon>Blautia</taxon>
    </lineage>
</organism>
<dbReference type="EMBL" id="JACRTP010000001">
    <property type="protein sequence ID" value="MBC8627926.1"/>
    <property type="molecule type" value="Genomic_DNA"/>
</dbReference>
<feature type="transmembrane region" description="Helical" evidence="8">
    <location>
        <begin position="227"/>
        <end position="246"/>
    </location>
</feature>
<evidence type="ECO:0000256" key="7">
    <source>
        <dbReference type="ARBA" id="ARBA00023136"/>
    </source>
</evidence>
<feature type="transmembrane region" description="Helical" evidence="8">
    <location>
        <begin position="100"/>
        <end position="121"/>
    </location>
</feature>
<feature type="transmembrane region" description="Helical" evidence="8">
    <location>
        <begin position="67"/>
        <end position="88"/>
    </location>
</feature>
<protein>
    <submittedName>
        <fullName evidence="9">AEC family transporter</fullName>
    </submittedName>
</protein>
<evidence type="ECO:0000256" key="2">
    <source>
        <dbReference type="ARBA" id="ARBA00010145"/>
    </source>
</evidence>
<evidence type="ECO:0000256" key="8">
    <source>
        <dbReference type="SAM" id="Phobius"/>
    </source>
</evidence>
<feature type="transmembrane region" description="Helical" evidence="8">
    <location>
        <begin position="6"/>
        <end position="24"/>
    </location>
</feature>
<evidence type="ECO:0000256" key="6">
    <source>
        <dbReference type="ARBA" id="ARBA00022989"/>
    </source>
</evidence>
<dbReference type="InterPro" id="IPR038770">
    <property type="entry name" value="Na+/solute_symporter_sf"/>
</dbReference>
<keyword evidence="10" id="KW-1185">Reference proteome</keyword>
<dbReference type="InterPro" id="IPR004776">
    <property type="entry name" value="Mem_transp_PIN-like"/>
</dbReference>
<dbReference type="Proteomes" id="UP000661649">
    <property type="component" value="Unassembled WGS sequence"/>
</dbReference>
<feature type="transmembrane region" description="Helical" evidence="8">
    <location>
        <begin position="127"/>
        <end position="149"/>
    </location>
</feature>
<dbReference type="Pfam" id="PF03547">
    <property type="entry name" value="Mem_trans"/>
    <property type="match status" value="1"/>
</dbReference>
<comment type="caution">
    <text evidence="9">The sequence shown here is derived from an EMBL/GenBank/DDBJ whole genome shotgun (WGS) entry which is preliminary data.</text>
</comment>
<dbReference type="Gene3D" id="1.20.1530.20">
    <property type="match status" value="2"/>
</dbReference>
<keyword evidence="3" id="KW-0813">Transport</keyword>